<dbReference type="Pfam" id="PF13657">
    <property type="entry name" value="Couple_hipA"/>
    <property type="match status" value="1"/>
</dbReference>
<evidence type="ECO:0000259" key="5">
    <source>
        <dbReference type="Pfam" id="PF13657"/>
    </source>
</evidence>
<dbReference type="GO" id="GO:0004674">
    <property type="term" value="F:protein serine/threonine kinase activity"/>
    <property type="evidence" value="ECO:0007669"/>
    <property type="project" value="TreeGrafter"/>
</dbReference>
<comment type="similarity">
    <text evidence="1">Belongs to the HipA Ser/Thr kinase family.</text>
</comment>
<name>A0A2N0XA32_9CORY</name>
<evidence type="ECO:0000256" key="2">
    <source>
        <dbReference type="ARBA" id="ARBA00022679"/>
    </source>
</evidence>
<evidence type="ECO:0000313" key="6">
    <source>
        <dbReference type="EMBL" id="PKF69537.1"/>
    </source>
</evidence>
<reference evidence="6 7" key="1">
    <citation type="submission" date="2017-12" db="EMBL/GenBank/DDBJ databases">
        <title>Corynebacterium mastitidis 16-1433 Genome.</title>
        <authorList>
            <person name="Gulvik C.A."/>
        </authorList>
    </citation>
    <scope>NUCLEOTIDE SEQUENCE [LARGE SCALE GENOMIC DNA]</scope>
    <source>
        <strain evidence="6 7">16-1433</strain>
    </source>
</reference>
<dbReference type="PANTHER" id="PTHR37419:SF1">
    <property type="entry name" value="SERINE_THREONINE-PROTEIN KINASE TOXIN HIPA"/>
    <property type="match status" value="1"/>
</dbReference>
<protein>
    <submittedName>
        <fullName evidence="6">Type II toxin-antitoxin system HipA family toxin</fullName>
    </submittedName>
</protein>
<gene>
    <name evidence="6" type="ORF">CXB45_01380</name>
</gene>
<dbReference type="NCBIfam" id="TIGR03071">
    <property type="entry name" value="couple_hipA"/>
    <property type="match status" value="1"/>
</dbReference>
<dbReference type="OrthoDB" id="3182374at2"/>
<dbReference type="InterPro" id="IPR012893">
    <property type="entry name" value="HipA-like_C"/>
</dbReference>
<dbReference type="RefSeq" id="WP_101172849.1">
    <property type="nucleotide sequence ID" value="NZ_JAKRKB010000011.1"/>
</dbReference>
<dbReference type="EMBL" id="PJAF01000002">
    <property type="protein sequence ID" value="PKF69537.1"/>
    <property type="molecule type" value="Genomic_DNA"/>
</dbReference>
<organism evidence="6 7">
    <name type="scientific">Corynebacterium mastitidis</name>
    <dbReference type="NCBI Taxonomy" id="161890"/>
    <lineage>
        <taxon>Bacteria</taxon>
        <taxon>Bacillati</taxon>
        <taxon>Actinomycetota</taxon>
        <taxon>Actinomycetes</taxon>
        <taxon>Mycobacteriales</taxon>
        <taxon>Corynebacteriaceae</taxon>
        <taxon>Corynebacterium</taxon>
    </lineage>
</organism>
<keyword evidence="3" id="KW-0418">Kinase</keyword>
<sequence>MPIDLDLYLGGVHAGTITHRSSTAGPQPELTYTERWLNTTGAFPLSLSLPLQEAPHSEKRTRRYLESLLPENSSTLADWQRRYRGMDTTDTTSVLAVLGEDVAGAAQFVPAGRSPDTSRNRILLTEHEVGKILADLRRYRGAMPHVTQAPRISLAGQQAKIGLYYDETGWWLPHGDHPSTHILKPSAEELSDVDINEAAMLRAASVLGIRTRQSTVHTLGGQRVFITQRYDRQRDPNGMIQRIHQEDFTQALGYRPQAKYQKDNGPALQHIIPFLRKHLTNPEEELDQFNRLLAFNVAISNADAHAKNHSILITPTERRLAPAYDLLSVAAYPAYSQELALSVGRQYQPRLVQEADWIYYARKTHQDPDRVLSIVMSVWSHAPDAVADALAYFGSPPGMRDIITETVESTLTRLPRLP</sequence>
<feature type="domain" description="HipA-like C-terminal" evidence="4">
    <location>
        <begin position="152"/>
        <end position="385"/>
    </location>
</feature>
<evidence type="ECO:0000313" key="7">
    <source>
        <dbReference type="Proteomes" id="UP000233249"/>
    </source>
</evidence>
<evidence type="ECO:0000256" key="3">
    <source>
        <dbReference type="ARBA" id="ARBA00022777"/>
    </source>
</evidence>
<dbReference type="InterPro" id="IPR052028">
    <property type="entry name" value="HipA_Ser/Thr_kinase"/>
</dbReference>
<dbReference type="AlphaFoldDB" id="A0A2N0XA32"/>
<evidence type="ECO:0000256" key="1">
    <source>
        <dbReference type="ARBA" id="ARBA00010164"/>
    </source>
</evidence>
<dbReference type="Pfam" id="PF07804">
    <property type="entry name" value="HipA_C"/>
    <property type="match status" value="1"/>
</dbReference>
<evidence type="ECO:0000259" key="4">
    <source>
        <dbReference type="Pfam" id="PF07804"/>
    </source>
</evidence>
<dbReference type="PANTHER" id="PTHR37419">
    <property type="entry name" value="SERINE/THREONINE-PROTEIN KINASE TOXIN HIPA"/>
    <property type="match status" value="1"/>
</dbReference>
<dbReference type="Gene3D" id="1.10.1070.20">
    <property type="match status" value="1"/>
</dbReference>
<keyword evidence="2" id="KW-0808">Transferase</keyword>
<comment type="caution">
    <text evidence="6">The sequence shown here is derived from an EMBL/GenBank/DDBJ whole genome shotgun (WGS) entry which is preliminary data.</text>
</comment>
<dbReference type="GO" id="GO:0005829">
    <property type="term" value="C:cytosol"/>
    <property type="evidence" value="ECO:0007669"/>
    <property type="project" value="TreeGrafter"/>
</dbReference>
<dbReference type="InterPro" id="IPR017508">
    <property type="entry name" value="HipA_N1"/>
</dbReference>
<dbReference type="Proteomes" id="UP000233249">
    <property type="component" value="Unassembled WGS sequence"/>
</dbReference>
<proteinExistence type="inferred from homology"/>
<feature type="domain" description="HipA N-terminal subdomain 1" evidence="5">
    <location>
        <begin position="5"/>
        <end position="108"/>
    </location>
</feature>
<accession>A0A2N0XA32</accession>